<dbReference type="Proteomes" id="UP000639403">
    <property type="component" value="Unassembled WGS sequence"/>
</dbReference>
<reference evidence="1" key="2">
    <citation type="journal article" name="Front. Microbiol.">
        <title>Degradative Capacity of Two Strains of Rhodonia placenta: From Phenotype to Genotype.</title>
        <authorList>
            <person name="Kolle M."/>
            <person name="Horta M.A.C."/>
            <person name="Nowrousian M."/>
            <person name="Ohm R.A."/>
            <person name="Benz J.P."/>
            <person name="Pilgard A."/>
        </authorList>
    </citation>
    <scope>NUCLEOTIDE SEQUENCE</scope>
    <source>
        <strain evidence="1">FPRL280</strain>
    </source>
</reference>
<gene>
    <name evidence="1" type="ORF">IEO21_10254</name>
</gene>
<dbReference type="EMBL" id="JADOXO010000722">
    <property type="protein sequence ID" value="KAF9800940.1"/>
    <property type="molecule type" value="Genomic_DNA"/>
</dbReference>
<protein>
    <submittedName>
        <fullName evidence="1">Uncharacterized protein</fullName>
    </submittedName>
</protein>
<evidence type="ECO:0000313" key="2">
    <source>
        <dbReference type="Proteomes" id="UP000639403"/>
    </source>
</evidence>
<proteinExistence type="predicted"/>
<name>A0A8H7TXL6_9APHY</name>
<sequence>MCSWSVHSMLTQPWAPVSQHGCVSEAQAVACTAIPSNLII</sequence>
<reference evidence="1" key="1">
    <citation type="submission" date="2020-11" db="EMBL/GenBank/DDBJ databases">
        <authorList>
            <person name="Koelle M."/>
            <person name="Horta M.A.C."/>
            <person name="Nowrousian M."/>
            <person name="Ohm R.A."/>
            <person name="Benz P."/>
            <person name="Pilgard A."/>
        </authorList>
    </citation>
    <scope>NUCLEOTIDE SEQUENCE</scope>
    <source>
        <strain evidence="1">FPRL280</strain>
    </source>
</reference>
<organism evidence="1 2">
    <name type="scientific">Rhodonia placenta</name>
    <dbReference type="NCBI Taxonomy" id="104341"/>
    <lineage>
        <taxon>Eukaryota</taxon>
        <taxon>Fungi</taxon>
        <taxon>Dikarya</taxon>
        <taxon>Basidiomycota</taxon>
        <taxon>Agaricomycotina</taxon>
        <taxon>Agaricomycetes</taxon>
        <taxon>Polyporales</taxon>
        <taxon>Adustoporiaceae</taxon>
        <taxon>Rhodonia</taxon>
    </lineage>
</organism>
<dbReference type="AlphaFoldDB" id="A0A8H7TXL6"/>
<accession>A0A8H7TXL6</accession>
<evidence type="ECO:0000313" key="1">
    <source>
        <dbReference type="EMBL" id="KAF9800940.1"/>
    </source>
</evidence>
<comment type="caution">
    <text evidence="1">The sequence shown here is derived from an EMBL/GenBank/DDBJ whole genome shotgun (WGS) entry which is preliminary data.</text>
</comment>